<organism evidence="2 3">
    <name type="scientific">Chitinophaga niabensis</name>
    <dbReference type="NCBI Taxonomy" id="536979"/>
    <lineage>
        <taxon>Bacteria</taxon>
        <taxon>Pseudomonadati</taxon>
        <taxon>Bacteroidota</taxon>
        <taxon>Chitinophagia</taxon>
        <taxon>Chitinophagales</taxon>
        <taxon>Chitinophagaceae</taxon>
        <taxon>Chitinophaga</taxon>
    </lineage>
</organism>
<reference evidence="2 3" key="1">
    <citation type="submission" date="2016-11" db="EMBL/GenBank/DDBJ databases">
        <authorList>
            <person name="Jaros S."/>
            <person name="Januszkiewicz K."/>
            <person name="Wedrychowicz H."/>
        </authorList>
    </citation>
    <scope>NUCLEOTIDE SEQUENCE [LARGE SCALE GENOMIC DNA]</scope>
    <source>
        <strain evidence="2 3">DSM 24787</strain>
    </source>
</reference>
<keyword evidence="1" id="KW-0808">Transferase</keyword>
<dbReference type="GO" id="GO:0016301">
    <property type="term" value="F:kinase activity"/>
    <property type="evidence" value="ECO:0007669"/>
    <property type="project" value="UniProtKB-KW"/>
</dbReference>
<dbReference type="GO" id="GO:0016773">
    <property type="term" value="F:phosphotransferase activity, alcohol group as acceptor"/>
    <property type="evidence" value="ECO:0007669"/>
    <property type="project" value="UniProtKB-UniRule"/>
</dbReference>
<dbReference type="PANTHER" id="PTHR30605:SF0">
    <property type="entry name" value="ANHYDRO-N-ACETYLMURAMIC ACID KINASE"/>
    <property type="match status" value="1"/>
</dbReference>
<comment type="function">
    <text evidence="1">Catalyzes the specific phosphorylation of 1,6-anhydro-N-acetylmuramic acid (anhMurNAc) with the simultaneous cleavage of the 1,6-anhydro ring, generating MurNAc-6-P. Is required for the utilization of anhMurNAc either imported from the medium or derived from its own cell wall murein, and thus plays a role in cell wall recycling.</text>
</comment>
<proteinExistence type="inferred from homology"/>
<accession>A0A1N6ESS5</accession>
<keyword evidence="1" id="KW-0067">ATP-binding</keyword>
<evidence type="ECO:0000313" key="2">
    <source>
        <dbReference type="EMBL" id="SIN86058.1"/>
    </source>
</evidence>
<feature type="binding site" evidence="1">
    <location>
        <begin position="25"/>
        <end position="32"/>
    </location>
    <ligand>
        <name>ATP</name>
        <dbReference type="ChEBI" id="CHEBI:30616"/>
    </ligand>
</feature>
<comment type="catalytic activity">
    <reaction evidence="1">
        <text>1,6-anhydro-N-acetyl-beta-muramate + ATP + H2O = N-acetyl-D-muramate 6-phosphate + ADP + H(+)</text>
        <dbReference type="Rhea" id="RHEA:24952"/>
        <dbReference type="ChEBI" id="CHEBI:15377"/>
        <dbReference type="ChEBI" id="CHEBI:15378"/>
        <dbReference type="ChEBI" id="CHEBI:30616"/>
        <dbReference type="ChEBI" id="CHEBI:58690"/>
        <dbReference type="ChEBI" id="CHEBI:58722"/>
        <dbReference type="ChEBI" id="CHEBI:456216"/>
        <dbReference type="EC" id="2.7.1.170"/>
    </reaction>
</comment>
<dbReference type="STRING" id="536979.SAMN04488055_1805"/>
<dbReference type="AlphaFoldDB" id="A0A1N6ESS5"/>
<evidence type="ECO:0000256" key="1">
    <source>
        <dbReference type="HAMAP-Rule" id="MF_01270"/>
    </source>
</evidence>
<keyword evidence="1 2" id="KW-0418">Kinase</keyword>
<keyword evidence="3" id="KW-1185">Reference proteome</keyword>
<keyword evidence="1" id="KW-0547">Nucleotide-binding</keyword>
<dbReference type="Gene3D" id="3.30.420.40">
    <property type="match status" value="2"/>
</dbReference>
<dbReference type="GO" id="GO:0009254">
    <property type="term" value="P:peptidoglycan turnover"/>
    <property type="evidence" value="ECO:0007669"/>
    <property type="project" value="UniProtKB-UniRule"/>
</dbReference>
<protein>
    <recommendedName>
        <fullName evidence="1">Anhydro-N-acetylmuramic acid kinase</fullName>
        <ecNumber evidence="1">2.7.1.170</ecNumber>
    </recommendedName>
    <alternativeName>
        <fullName evidence="1">AnhMurNAc kinase</fullName>
    </alternativeName>
</protein>
<dbReference type="UniPathway" id="UPA00343"/>
<gene>
    <name evidence="1" type="primary">anmK</name>
    <name evidence="2" type="ORF">SAMN04488055_1805</name>
</gene>
<dbReference type="GO" id="GO:0097175">
    <property type="term" value="P:1,6-anhydro-N-acetyl-beta-muramic acid catabolic process"/>
    <property type="evidence" value="ECO:0007669"/>
    <property type="project" value="UniProtKB-UniRule"/>
</dbReference>
<dbReference type="Pfam" id="PF03702">
    <property type="entry name" value="AnmK"/>
    <property type="match status" value="1"/>
</dbReference>
<dbReference type="GO" id="GO:0006040">
    <property type="term" value="P:amino sugar metabolic process"/>
    <property type="evidence" value="ECO:0007669"/>
    <property type="project" value="InterPro"/>
</dbReference>
<sequence length="400" mass="43336">MNTNISRLYEISRKAERLVIGLMSGTSVDGLDVALCRFSGTGMDSRIELVAFETVPYGEEYKGEISSVFSKRNVDLEKVCLLNGWVAQKHAAMILQCLQKWGKKPAEIDLIASHGQTIFHAPKSLHKHAKFSNATLQIGDGDHMAVETGIITLSDFRQKHVAAGGEGAPLAAYGDFLIFSKKNEDRIMLNIGGIANFTYLPGNLNADEVFCSDTGSGNTLMDAFTQKHYPGQYFDENSAIASKGTVHPALLHALKDHPFFQQPFPKTTGPELFNIAYLDKAIERSGATGISIEDTMATLNRFSAETITEAIKAVTRDGSGFHFYVSGGGMHNPLLMKNITELLPGCTFKSTRELHINPDAKEAVLFAVLANEAVCGGAINFGKGRNGIPNVSMGKVSFPG</sequence>
<dbReference type="HAMAP" id="MF_01270">
    <property type="entry name" value="AnhMurNAc_kinase"/>
    <property type="match status" value="1"/>
</dbReference>
<dbReference type="Proteomes" id="UP000185003">
    <property type="component" value="Unassembled WGS sequence"/>
</dbReference>
<dbReference type="EMBL" id="FSRA01000001">
    <property type="protein sequence ID" value="SIN86058.1"/>
    <property type="molecule type" value="Genomic_DNA"/>
</dbReference>
<dbReference type="RefSeq" id="WP_074238921.1">
    <property type="nucleotide sequence ID" value="NZ_FSRA01000001.1"/>
</dbReference>
<dbReference type="PANTHER" id="PTHR30605">
    <property type="entry name" value="ANHYDRO-N-ACETYLMURAMIC ACID KINASE"/>
    <property type="match status" value="1"/>
</dbReference>
<comment type="pathway">
    <text evidence="1">Amino-sugar metabolism; 1,6-anhydro-N-acetylmuramate degradation.</text>
</comment>
<comment type="similarity">
    <text evidence="1">Belongs to the anhydro-N-acetylmuramic acid kinase family.</text>
</comment>
<dbReference type="EC" id="2.7.1.170" evidence="1"/>
<keyword evidence="1" id="KW-0119">Carbohydrate metabolism</keyword>
<evidence type="ECO:0000313" key="3">
    <source>
        <dbReference type="Proteomes" id="UP000185003"/>
    </source>
</evidence>
<comment type="pathway">
    <text evidence="1">Cell wall biogenesis; peptidoglycan recycling.</text>
</comment>
<dbReference type="UniPathway" id="UPA00544"/>
<dbReference type="InterPro" id="IPR043129">
    <property type="entry name" value="ATPase_NBD"/>
</dbReference>
<dbReference type="InterPro" id="IPR005338">
    <property type="entry name" value="Anhydro_N_Ac-Mur_kinase"/>
</dbReference>
<dbReference type="GO" id="GO:0005524">
    <property type="term" value="F:ATP binding"/>
    <property type="evidence" value="ECO:0007669"/>
    <property type="project" value="UniProtKB-UniRule"/>
</dbReference>
<dbReference type="CDD" id="cd24050">
    <property type="entry name" value="ASKHA_NBD_ANMK"/>
    <property type="match status" value="1"/>
</dbReference>
<dbReference type="NCBIfam" id="NF007149">
    <property type="entry name" value="PRK09585.3-4"/>
    <property type="match status" value="1"/>
</dbReference>
<dbReference type="OrthoDB" id="9763949at2"/>
<dbReference type="SUPFAM" id="SSF53067">
    <property type="entry name" value="Actin-like ATPase domain"/>
    <property type="match status" value="1"/>
</dbReference>
<name>A0A1N6ESS5_9BACT</name>